<sequence length="90" mass="10114">MSHFSWFFILNGILLLPKIVAEDIDPSGLPKPMTIIICIIVGLIIILTLWRTLVQCTTEVKTSNLPYDEPSVVFQHVRAVSRPNSSSKSY</sequence>
<dbReference type="HOGENOM" id="CLU_2443619_0_0_1"/>
<keyword evidence="2" id="KW-0732">Signal</keyword>
<evidence type="ECO:0000313" key="4">
    <source>
        <dbReference type="Proteomes" id="UP000014500"/>
    </source>
</evidence>
<feature type="signal peptide" evidence="2">
    <location>
        <begin position="1"/>
        <end position="21"/>
    </location>
</feature>
<feature type="chain" id="PRO_5004589980" evidence="2">
    <location>
        <begin position="22"/>
        <end position="90"/>
    </location>
</feature>
<evidence type="ECO:0000256" key="1">
    <source>
        <dbReference type="SAM" id="Phobius"/>
    </source>
</evidence>
<name>T1IVM1_STRMM</name>
<accession>T1IVM1</accession>
<feature type="transmembrane region" description="Helical" evidence="1">
    <location>
        <begin position="31"/>
        <end position="50"/>
    </location>
</feature>
<dbReference type="EMBL" id="JH431586">
    <property type="status" value="NOT_ANNOTATED_CDS"/>
    <property type="molecule type" value="Genomic_DNA"/>
</dbReference>
<dbReference type="EnsemblMetazoa" id="SMAR005222-RA">
    <property type="protein sequence ID" value="SMAR005222-PA"/>
    <property type="gene ID" value="SMAR005222"/>
</dbReference>
<keyword evidence="1" id="KW-0472">Membrane</keyword>
<reference evidence="3" key="2">
    <citation type="submission" date="2015-02" db="UniProtKB">
        <authorList>
            <consortium name="EnsemblMetazoa"/>
        </authorList>
    </citation>
    <scope>IDENTIFICATION</scope>
</reference>
<evidence type="ECO:0000256" key="2">
    <source>
        <dbReference type="SAM" id="SignalP"/>
    </source>
</evidence>
<proteinExistence type="predicted"/>
<keyword evidence="1" id="KW-1133">Transmembrane helix</keyword>
<organism evidence="3 4">
    <name type="scientific">Strigamia maritima</name>
    <name type="common">European centipede</name>
    <name type="synonym">Geophilus maritimus</name>
    <dbReference type="NCBI Taxonomy" id="126957"/>
    <lineage>
        <taxon>Eukaryota</taxon>
        <taxon>Metazoa</taxon>
        <taxon>Ecdysozoa</taxon>
        <taxon>Arthropoda</taxon>
        <taxon>Myriapoda</taxon>
        <taxon>Chilopoda</taxon>
        <taxon>Pleurostigmophora</taxon>
        <taxon>Geophilomorpha</taxon>
        <taxon>Linotaeniidae</taxon>
        <taxon>Strigamia</taxon>
    </lineage>
</organism>
<dbReference type="Proteomes" id="UP000014500">
    <property type="component" value="Unassembled WGS sequence"/>
</dbReference>
<dbReference type="AlphaFoldDB" id="T1IVM1"/>
<keyword evidence="1" id="KW-0812">Transmembrane</keyword>
<evidence type="ECO:0000313" key="3">
    <source>
        <dbReference type="EnsemblMetazoa" id="SMAR005222-PA"/>
    </source>
</evidence>
<reference evidence="4" key="1">
    <citation type="submission" date="2011-05" db="EMBL/GenBank/DDBJ databases">
        <authorList>
            <person name="Richards S.R."/>
            <person name="Qu J."/>
            <person name="Jiang H."/>
            <person name="Jhangiani S.N."/>
            <person name="Agravi P."/>
            <person name="Goodspeed R."/>
            <person name="Gross S."/>
            <person name="Mandapat C."/>
            <person name="Jackson L."/>
            <person name="Mathew T."/>
            <person name="Pu L."/>
            <person name="Thornton R."/>
            <person name="Saada N."/>
            <person name="Wilczek-Boney K.B."/>
            <person name="Lee S."/>
            <person name="Kovar C."/>
            <person name="Wu Y."/>
            <person name="Scherer S.E."/>
            <person name="Worley K.C."/>
            <person name="Muzny D.M."/>
            <person name="Gibbs R."/>
        </authorList>
    </citation>
    <scope>NUCLEOTIDE SEQUENCE</scope>
    <source>
        <strain evidence="4">Brora</strain>
    </source>
</reference>
<keyword evidence="4" id="KW-1185">Reference proteome</keyword>
<protein>
    <submittedName>
        <fullName evidence="3">Uncharacterized protein</fullName>
    </submittedName>
</protein>